<keyword evidence="1" id="KW-0175">Coiled coil</keyword>
<feature type="coiled-coil region" evidence="1">
    <location>
        <begin position="357"/>
        <end position="408"/>
    </location>
</feature>
<organism evidence="4">
    <name type="scientific">Rhizophora mucronata</name>
    <name type="common">Asiatic mangrove</name>
    <dbReference type="NCBI Taxonomy" id="61149"/>
    <lineage>
        <taxon>Eukaryota</taxon>
        <taxon>Viridiplantae</taxon>
        <taxon>Streptophyta</taxon>
        <taxon>Embryophyta</taxon>
        <taxon>Tracheophyta</taxon>
        <taxon>Spermatophyta</taxon>
        <taxon>Magnoliopsida</taxon>
        <taxon>eudicotyledons</taxon>
        <taxon>Gunneridae</taxon>
        <taxon>Pentapetalae</taxon>
        <taxon>rosids</taxon>
        <taxon>fabids</taxon>
        <taxon>Malpighiales</taxon>
        <taxon>Rhizophoraceae</taxon>
        <taxon>Rhizophora</taxon>
    </lineage>
</organism>
<dbReference type="InterPro" id="IPR016040">
    <property type="entry name" value="NAD(P)-bd_dom"/>
</dbReference>
<dbReference type="AlphaFoldDB" id="A0A2P2MNR4"/>
<protein>
    <submittedName>
        <fullName evidence="4">Uncharacterized protein MANES_02G128600</fullName>
    </submittedName>
</protein>
<evidence type="ECO:0000256" key="1">
    <source>
        <dbReference type="SAM" id="Coils"/>
    </source>
</evidence>
<feature type="region of interest" description="Disordered" evidence="2">
    <location>
        <begin position="39"/>
        <end position="60"/>
    </location>
</feature>
<sequence>MAPTLTSKSFILTTAPSRSRLYVKTSRLTVYAKRAGPVLPFGPGKPKGDDGSSSEGSRNGNSSPFSFNFGKIGDVKFLVPVVGSPASGLAFSQRRKDPSTVFVAGATGQAGIRIAQALLRQGFSVRAGVPDLGAAQDLARLAAQYKIISKEELKRLNAVESTFNDAESVAKAIGNASKVVVTIGPSENGPTSAVTTTDALQVIQSAQLAGVGHVAIIYDGNVLGASTYNVLDGITSFFNNLFSPSPPLTIPEFLQKVIQTDVNYTFIKTSLTEDFSPESSYNVVVSAEGSASANDYKVAKSRIAFIVADVFSNTEIAENKVVEVSTDPSAPLKSVEELFSAIPEDRRRKIYAETIAKAKAEEEARIAAEKARGATKAAKKLEEEVQKLSNKEAEAASLAKDAQEKAEAAGTSVESLLSRAKDIGAGFSWEKLSSQIATAVQSTGEEKPKAQIATVRGQAKARSLPALKAVTKRSIPKPVLKQEEEPKAKARQAESNTEVRKLFGGLFQQETIFVDDD</sequence>
<evidence type="ECO:0000259" key="3">
    <source>
        <dbReference type="Pfam" id="PF13460"/>
    </source>
</evidence>
<dbReference type="PANTHER" id="PTHR47711">
    <property type="entry name" value="PROTEIN PLASTID TRANSCRIPTIONALLY ACTIVE 16, CHLOROPLASTIC"/>
    <property type="match status" value="1"/>
</dbReference>
<evidence type="ECO:0000313" key="4">
    <source>
        <dbReference type="EMBL" id="MBX31850.1"/>
    </source>
</evidence>
<accession>A0A2P2MNR4</accession>
<reference evidence="4" key="1">
    <citation type="submission" date="2018-02" db="EMBL/GenBank/DDBJ databases">
        <title>Rhizophora mucronata_Transcriptome.</title>
        <authorList>
            <person name="Meera S.P."/>
            <person name="Sreeshan A."/>
            <person name="Augustine A."/>
        </authorList>
    </citation>
    <scope>NUCLEOTIDE SEQUENCE</scope>
    <source>
        <tissue evidence="4">Leaf</tissue>
    </source>
</reference>
<dbReference type="EMBL" id="GGEC01051366">
    <property type="protein sequence ID" value="MBX31850.1"/>
    <property type="molecule type" value="Transcribed_RNA"/>
</dbReference>
<name>A0A2P2MNR4_RHIMU</name>
<evidence type="ECO:0000256" key="2">
    <source>
        <dbReference type="SAM" id="MobiDB-lite"/>
    </source>
</evidence>
<dbReference type="PANTHER" id="PTHR47711:SF2">
    <property type="entry name" value="PROTEIN PLASTID TRANSCRIPTIONALLY ACTIVE 16, CHLOROPLASTIC"/>
    <property type="match status" value="1"/>
</dbReference>
<feature type="region of interest" description="Disordered" evidence="2">
    <location>
        <begin position="475"/>
        <end position="496"/>
    </location>
</feature>
<dbReference type="Gene3D" id="3.40.50.720">
    <property type="entry name" value="NAD(P)-binding Rossmann-like Domain"/>
    <property type="match status" value="1"/>
</dbReference>
<proteinExistence type="predicted"/>
<feature type="compositionally biased region" description="Basic and acidic residues" evidence="2">
    <location>
        <begin position="480"/>
        <end position="496"/>
    </location>
</feature>
<dbReference type="InterPro" id="IPR036291">
    <property type="entry name" value="NAD(P)-bd_dom_sf"/>
</dbReference>
<dbReference type="SUPFAM" id="SSF51735">
    <property type="entry name" value="NAD(P)-binding Rossmann-fold domains"/>
    <property type="match status" value="1"/>
</dbReference>
<feature type="domain" description="NAD(P)-binding" evidence="3">
    <location>
        <begin position="105"/>
        <end position="313"/>
    </location>
</feature>
<feature type="compositionally biased region" description="Low complexity" evidence="2">
    <location>
        <begin position="51"/>
        <end position="60"/>
    </location>
</feature>
<dbReference type="Pfam" id="PF13460">
    <property type="entry name" value="NAD_binding_10"/>
    <property type="match status" value="1"/>
</dbReference>